<proteinExistence type="predicted"/>
<comment type="caution">
    <text evidence="1">The sequence shown here is derived from an EMBL/GenBank/DDBJ whole genome shotgun (WGS) entry which is preliminary data.</text>
</comment>
<dbReference type="AlphaFoldDB" id="A0A8S3G459"/>
<protein>
    <submittedName>
        <fullName evidence="1">Uncharacterized protein</fullName>
    </submittedName>
</protein>
<dbReference type="EMBL" id="CAJOBH010255318">
    <property type="protein sequence ID" value="CAF5146908.1"/>
    <property type="molecule type" value="Genomic_DNA"/>
</dbReference>
<gene>
    <name evidence="1" type="ORF">BYL167_LOCUS71400</name>
</gene>
<evidence type="ECO:0000313" key="2">
    <source>
        <dbReference type="Proteomes" id="UP000681967"/>
    </source>
</evidence>
<organism evidence="1 2">
    <name type="scientific">Rotaria magnacalcarata</name>
    <dbReference type="NCBI Taxonomy" id="392030"/>
    <lineage>
        <taxon>Eukaryota</taxon>
        <taxon>Metazoa</taxon>
        <taxon>Spiralia</taxon>
        <taxon>Gnathifera</taxon>
        <taxon>Rotifera</taxon>
        <taxon>Eurotatoria</taxon>
        <taxon>Bdelloidea</taxon>
        <taxon>Philodinida</taxon>
        <taxon>Philodinidae</taxon>
        <taxon>Rotaria</taxon>
    </lineage>
</organism>
<sequence>MRFNDERTKRDSISTELALRITKVAKLKQRYEVYTITLNTDTSSEDNALAQAQYVIK</sequence>
<reference evidence="1" key="1">
    <citation type="submission" date="2021-02" db="EMBL/GenBank/DDBJ databases">
        <authorList>
            <person name="Nowell W R."/>
        </authorList>
    </citation>
    <scope>NUCLEOTIDE SEQUENCE</scope>
</reference>
<evidence type="ECO:0000313" key="1">
    <source>
        <dbReference type="EMBL" id="CAF5146908.1"/>
    </source>
</evidence>
<dbReference type="Proteomes" id="UP000681967">
    <property type="component" value="Unassembled WGS sequence"/>
</dbReference>
<feature type="non-terminal residue" evidence="1">
    <location>
        <position position="57"/>
    </location>
</feature>
<name>A0A8S3G459_9BILA</name>
<accession>A0A8S3G459</accession>